<proteinExistence type="predicted"/>
<evidence type="ECO:0000313" key="1">
    <source>
        <dbReference type="EMBL" id="SLN48979.1"/>
    </source>
</evidence>
<sequence length="85" mass="9031">MTTPASFPISDLEQEARTAGFDEAAISALVAKMGAERIPKNCTVYTGGPCTGDDHHGSHRVGTIKWVVCVDSDGNTYEGEPICVF</sequence>
<dbReference type="Proteomes" id="UP000193862">
    <property type="component" value="Unassembled WGS sequence"/>
</dbReference>
<reference evidence="1 2" key="1">
    <citation type="submission" date="2017-03" db="EMBL/GenBank/DDBJ databases">
        <authorList>
            <person name="Afonso C.L."/>
            <person name="Miller P.J."/>
            <person name="Scott M.A."/>
            <person name="Spackman E."/>
            <person name="Goraichik I."/>
            <person name="Dimitrov K.M."/>
            <person name="Suarez D.L."/>
            <person name="Swayne D.E."/>
        </authorList>
    </citation>
    <scope>NUCLEOTIDE SEQUENCE [LARGE SCALE GENOMIC DNA]</scope>
    <source>
        <strain evidence="1 2">CECT 8620</strain>
    </source>
</reference>
<dbReference type="AlphaFoldDB" id="A0A1Y5SUX7"/>
<accession>A0A1Y5SUX7</accession>
<evidence type="ECO:0000313" key="2">
    <source>
        <dbReference type="Proteomes" id="UP000193862"/>
    </source>
</evidence>
<keyword evidence="2" id="KW-1185">Reference proteome</keyword>
<name>A0A1Y5SUX7_9RHOB</name>
<gene>
    <name evidence="1" type="ORF">AQS8620_02071</name>
</gene>
<organism evidence="1 2">
    <name type="scientific">Aquimixticola soesokkakensis</name>
    <dbReference type="NCBI Taxonomy" id="1519096"/>
    <lineage>
        <taxon>Bacteria</taxon>
        <taxon>Pseudomonadati</taxon>
        <taxon>Pseudomonadota</taxon>
        <taxon>Alphaproteobacteria</taxon>
        <taxon>Rhodobacterales</taxon>
        <taxon>Paracoccaceae</taxon>
        <taxon>Aquimixticola</taxon>
    </lineage>
</organism>
<dbReference type="RefSeq" id="WP_085836778.1">
    <property type="nucleotide sequence ID" value="NZ_FWFS01000007.1"/>
</dbReference>
<protein>
    <submittedName>
        <fullName evidence="1">Uncharacterized protein</fullName>
    </submittedName>
</protein>
<dbReference type="EMBL" id="FWFS01000007">
    <property type="protein sequence ID" value="SLN48979.1"/>
    <property type="molecule type" value="Genomic_DNA"/>
</dbReference>